<evidence type="ECO:0000259" key="1">
    <source>
        <dbReference type="Pfam" id="PF25794"/>
    </source>
</evidence>
<dbReference type="PANTHER" id="PTHR32387:SF0">
    <property type="entry name" value="PROTEIN NO VEIN"/>
    <property type="match status" value="1"/>
</dbReference>
<gene>
    <name evidence="2" type="ORF">D4A81_10930</name>
</gene>
<organism evidence="2 3">
    <name type="scientific">Lachnoanaerobaculum umeaense</name>
    <dbReference type="NCBI Taxonomy" id="617123"/>
    <lineage>
        <taxon>Bacteria</taxon>
        <taxon>Bacillati</taxon>
        <taxon>Bacillota</taxon>
        <taxon>Clostridia</taxon>
        <taxon>Lachnospirales</taxon>
        <taxon>Lachnospiraceae</taxon>
        <taxon>Lachnoanaerobaculum</taxon>
    </lineage>
</organism>
<protein>
    <recommendedName>
        <fullName evidence="1">Sacsin/Nov domain-containing protein</fullName>
    </recommendedName>
</protein>
<evidence type="ECO:0000313" key="2">
    <source>
        <dbReference type="EMBL" id="AYB00394.1"/>
    </source>
</evidence>
<dbReference type="InterPro" id="IPR058210">
    <property type="entry name" value="SACS/Nov_dom"/>
</dbReference>
<dbReference type="Pfam" id="PF25794">
    <property type="entry name" value="SACS"/>
    <property type="match status" value="1"/>
</dbReference>
<dbReference type="RefSeq" id="WP_111524014.1">
    <property type="nucleotide sequence ID" value="NZ_CP032364.1"/>
</dbReference>
<dbReference type="InterPro" id="IPR052957">
    <property type="entry name" value="Auxin_embryo_med"/>
</dbReference>
<dbReference type="NCBIfam" id="NF047352">
    <property type="entry name" value="P_loop_sacsin"/>
    <property type="match status" value="1"/>
</dbReference>
<dbReference type="EMBL" id="CP032364">
    <property type="protein sequence ID" value="AYB00394.1"/>
    <property type="molecule type" value="Genomic_DNA"/>
</dbReference>
<keyword evidence="3" id="KW-1185">Reference proteome</keyword>
<feature type="domain" description="Sacsin/Nov" evidence="1">
    <location>
        <begin position="34"/>
        <end position="123"/>
    </location>
</feature>
<proteinExistence type="predicted"/>
<dbReference type="SUPFAM" id="SSF55874">
    <property type="entry name" value="ATPase domain of HSP90 chaperone/DNA topoisomerase II/histidine kinase"/>
    <property type="match status" value="1"/>
</dbReference>
<dbReference type="AlphaFoldDB" id="A0A385Q5L7"/>
<evidence type="ECO:0000313" key="3">
    <source>
        <dbReference type="Proteomes" id="UP000265562"/>
    </source>
</evidence>
<reference evidence="2 3" key="1">
    <citation type="submission" date="2018-09" db="EMBL/GenBank/DDBJ databases">
        <title>Genome sequencing of Lachnoanaerobaculum umeaense DSM 23576.</title>
        <authorList>
            <person name="Kook J.-K."/>
            <person name="Park S.-N."/>
            <person name="Lim Y.K."/>
        </authorList>
    </citation>
    <scope>NUCLEOTIDE SEQUENCE [LARGE SCALE GENOMIC DNA]</scope>
    <source>
        <strain evidence="3">DSM 23576 \ CCUG 58757</strain>
    </source>
</reference>
<dbReference type="Gene3D" id="3.30.565.10">
    <property type="entry name" value="Histidine kinase-like ATPase, C-terminal domain"/>
    <property type="match status" value="1"/>
</dbReference>
<dbReference type="InterPro" id="IPR036890">
    <property type="entry name" value="HATPase_C_sf"/>
</dbReference>
<sequence>MGKIDYNAIYAKNKHDWYGMTEEPQKYEALLAGHYSDSNHFVYELLQNAEDAEAGKVVIEYYSDKLVFYHNGRPFSEADAIGVSSMLMGTKDRDDASSIGRFGMGFKSVFKYTYQPEIYSDDEAFKITKYLLPVEIIEGWNCQAEKESITCKLASGGSFTPFSVSEHLTKIVIPFMKYGRKGQLEAVPGDDVLQKLNELEGEILLFLTHIQNLYWVNRDTGKHAMITLKVEETDARLITCRIVGTDYGNKEDISRYLKYKKVFDHDEMKNAEVSVVYKVNARADNVNEVDQSNIWVYFPTRDNTDLPFLIHGSFETAVSREKLMTPSAFNSDLFDKLGDLIADSMIDLADRKLITQGFLRRVVMSAFKDESTNHTIPGLKEKVTKAIIENGLIPDRKGEYHKPSELRIPVPFRIGDFSEKPLFKTALAYVGDFVAFNNEREVNFTDYFMWLNQDLKIKIYGLQQLAIDMKRLPDEHMGKSGANSDALKDFYDFLSDNRVDVYKTSISWTRSGPYEQTIRNGIDKAWKEFRKAPIILNRLGKLVPAYVDGQLSIYLGSSSEYKSVMQSALVQTDIATQFKNVLMNEFQIHEFNNFQYIKEKVIKKYVEVGELLAFENPNDFKAEYVEDIKQILDLIEDTGNVTEIAEMLKDANIIKVTDPNGEDLFSIPGKTYLKTSDEGIDLSIYYQGVYKEETEEENEFCIDFEYDLVDEAFYEEHDIPLSKLKKLGIISSPVTEGCRREDGVGDGHWVAIGEYCPNIDIEGLEDNLYYIEEYPEEGLAQEKSVEALKLLLAIYKKLEGKRRYRKNNPYEGALEAAGVITYSVRRTNWLYNKNNEVCRPSELSRYDLNPAIYKGISGEKVAYKIIGFTEKEADNTADTFQQVGNLDKKYKMVLLKRLARELGREVVMPGAVADSWDEPEESEEVFDANSWQDTEFPKNRVKNLENLVRHVQEQFYCADPTTYKKVWRQIRTSRSPKTVRAYAMGMYTNDSDIRICQICKEPFANAEVSEIANYGIEMPQLNICTCRNCAAKYKAVRDVNKDTFKQQMRTAILSLDVDADENEYIIEINSELALHFTQTHIAEIQEIFRLLSEYGTPQEMDEDGEVSGQLLQPVRSSFVEQVQKDEPSAALYEDVARAGCFITYKKRFAGGEVYDNTLQPDKFPLHKAFVGHKIGDIVIFQNREYEITGIL</sequence>
<accession>A0A385Q5L7</accession>
<dbReference type="Proteomes" id="UP000265562">
    <property type="component" value="Chromosome"/>
</dbReference>
<dbReference type="OrthoDB" id="9757917at2"/>
<name>A0A385Q5L7_9FIRM</name>
<dbReference type="KEGG" id="lua:D4A81_10930"/>
<dbReference type="PANTHER" id="PTHR32387">
    <property type="entry name" value="WU:FJ29H11"/>
    <property type="match status" value="1"/>
</dbReference>